<keyword evidence="4" id="KW-0378">Hydrolase</keyword>
<dbReference type="EMBL" id="BAAAYX010000009">
    <property type="protein sequence ID" value="GAA3705935.1"/>
    <property type="molecule type" value="Genomic_DNA"/>
</dbReference>
<reference evidence="5" key="1">
    <citation type="journal article" date="2019" name="Int. J. Syst. Evol. Microbiol.">
        <title>The Global Catalogue of Microorganisms (GCM) 10K type strain sequencing project: providing services to taxonomists for standard genome sequencing and annotation.</title>
        <authorList>
            <consortium name="The Broad Institute Genomics Platform"/>
            <consortium name="The Broad Institute Genome Sequencing Center for Infectious Disease"/>
            <person name="Wu L."/>
            <person name="Ma J."/>
        </authorList>
    </citation>
    <scope>NUCLEOTIDE SEQUENCE [LARGE SCALE GENOMIC DNA]</scope>
    <source>
        <strain evidence="5">JCM 16548</strain>
    </source>
</reference>
<name>A0ABP7DIJ6_9ACTN</name>
<evidence type="ECO:0000256" key="1">
    <source>
        <dbReference type="SAM" id="MobiDB-lite"/>
    </source>
</evidence>
<dbReference type="SUPFAM" id="SSF56601">
    <property type="entry name" value="beta-lactamase/transpeptidase-like"/>
    <property type="match status" value="1"/>
</dbReference>
<proteinExistence type="predicted"/>
<dbReference type="InterPro" id="IPR001466">
    <property type="entry name" value="Beta-lactam-related"/>
</dbReference>
<dbReference type="InterPro" id="IPR012338">
    <property type="entry name" value="Beta-lactam/transpept-like"/>
</dbReference>
<feature type="signal peptide" evidence="2">
    <location>
        <begin position="1"/>
        <end position="26"/>
    </location>
</feature>
<dbReference type="Gene3D" id="3.40.710.10">
    <property type="entry name" value="DD-peptidase/beta-lactamase superfamily"/>
    <property type="match status" value="1"/>
</dbReference>
<dbReference type="InterPro" id="IPR050491">
    <property type="entry name" value="AmpC-like"/>
</dbReference>
<evidence type="ECO:0000313" key="5">
    <source>
        <dbReference type="Proteomes" id="UP001500051"/>
    </source>
</evidence>
<gene>
    <name evidence="4" type="ORF">GCM10022204_24460</name>
</gene>
<dbReference type="GO" id="GO:0016787">
    <property type="term" value="F:hydrolase activity"/>
    <property type="evidence" value="ECO:0007669"/>
    <property type="project" value="UniProtKB-KW"/>
</dbReference>
<evidence type="ECO:0000313" key="4">
    <source>
        <dbReference type="EMBL" id="GAA3705935.1"/>
    </source>
</evidence>
<keyword evidence="5" id="KW-1185">Reference proteome</keyword>
<evidence type="ECO:0000256" key="2">
    <source>
        <dbReference type="SAM" id="SignalP"/>
    </source>
</evidence>
<protein>
    <submittedName>
        <fullName evidence="4">Serine hydrolase domain-containing protein</fullName>
    </submittedName>
</protein>
<accession>A0ABP7DIJ6</accession>
<feature type="chain" id="PRO_5046926026" evidence="2">
    <location>
        <begin position="27"/>
        <end position="420"/>
    </location>
</feature>
<dbReference type="PROSITE" id="PS51257">
    <property type="entry name" value="PROKAR_LIPOPROTEIN"/>
    <property type="match status" value="1"/>
</dbReference>
<feature type="region of interest" description="Disordered" evidence="1">
    <location>
        <begin position="28"/>
        <end position="49"/>
    </location>
</feature>
<organism evidence="4 5">
    <name type="scientific">Microlunatus aurantiacus</name>
    <dbReference type="NCBI Taxonomy" id="446786"/>
    <lineage>
        <taxon>Bacteria</taxon>
        <taxon>Bacillati</taxon>
        <taxon>Actinomycetota</taxon>
        <taxon>Actinomycetes</taxon>
        <taxon>Propionibacteriales</taxon>
        <taxon>Propionibacteriaceae</taxon>
        <taxon>Microlunatus</taxon>
    </lineage>
</organism>
<evidence type="ECO:0000259" key="3">
    <source>
        <dbReference type="Pfam" id="PF00144"/>
    </source>
</evidence>
<keyword evidence="2" id="KW-0732">Signal</keyword>
<dbReference type="PANTHER" id="PTHR46825:SF7">
    <property type="entry name" value="D-ALANYL-D-ALANINE CARBOXYPEPTIDASE"/>
    <property type="match status" value="1"/>
</dbReference>
<dbReference type="PANTHER" id="PTHR46825">
    <property type="entry name" value="D-ALANYL-D-ALANINE-CARBOXYPEPTIDASE/ENDOPEPTIDASE AMPH"/>
    <property type="match status" value="1"/>
</dbReference>
<comment type="caution">
    <text evidence="4">The sequence shown here is derived from an EMBL/GenBank/DDBJ whole genome shotgun (WGS) entry which is preliminary data.</text>
</comment>
<dbReference type="Proteomes" id="UP001500051">
    <property type="component" value="Unassembled WGS sequence"/>
</dbReference>
<sequence length="420" mass="45234">MRRRGSRTRLAGVLVAVAVLATACHVAPPLDPESERSESQGTPLTADPAKAEAVRAVVESVRASSHLRAVIVRVTSGDQEILTEAVGESMTGVPATTAMHFRNGAVAISYVATLALLLEEQGALSLDDKVSQYLPDLRYADRVTIGQLAQMTSGYADYVADPLMADAQYAEPFRPWTPEELIAYSTGKPLVYAPGTNWNYSHTNYVILGLVIEKATGRSVDDLLQEKVLGPLGLENTEDPGTAAIPEPALHAFTSERREFLKLKPGEPFIEESTYWNPSWTITRGAVQTTNIFDLNTTAHAIGSGRLLKPESYQKMITRDLIGKTTAIDGCPTCFPQSVGYSYGLGIVTSGSWVLQNPLFSGAAGAFGYHPPTRTSIAVAVTFEPEAFDPATGGYANAADQLWRLIGETVVPDDPPPIRR</sequence>
<dbReference type="Pfam" id="PF00144">
    <property type="entry name" value="Beta-lactamase"/>
    <property type="match status" value="1"/>
</dbReference>
<feature type="domain" description="Beta-lactamase-related" evidence="3">
    <location>
        <begin position="55"/>
        <end position="392"/>
    </location>
</feature>